<dbReference type="KEGG" id="fvn:FVRRES_02239"/>
<dbReference type="GeneID" id="37253882"/>
<evidence type="ECO:0000313" key="3">
    <source>
        <dbReference type="Proteomes" id="UP000245910"/>
    </source>
</evidence>
<feature type="compositionally biased region" description="Acidic residues" evidence="1">
    <location>
        <begin position="321"/>
        <end position="332"/>
    </location>
</feature>
<name>A0A2L2TM84_9HYPO</name>
<evidence type="ECO:0000313" key="2">
    <source>
        <dbReference type="EMBL" id="CEI65727.1"/>
    </source>
</evidence>
<feature type="region of interest" description="Disordered" evidence="1">
    <location>
        <begin position="58"/>
        <end position="88"/>
    </location>
</feature>
<reference evidence="3" key="1">
    <citation type="submission" date="2014-10" db="EMBL/GenBank/DDBJ databases">
        <authorList>
            <person name="King R."/>
        </authorList>
    </citation>
    <scope>NUCLEOTIDE SEQUENCE [LARGE SCALE GENOMIC DNA]</scope>
    <source>
        <strain evidence="3">A3/5</strain>
    </source>
</reference>
<sequence length="854" mass="98073">MHRPLIIFRAQQCPHARYIRIIAQNRLRCATSNLSVTNLYSNKRCIYSYIVDAHTAKHDSPGSTFSKPGVAQHDSSKRRSKTKSPIPLGIRLNRAEEVHPSSQQTFSDEISSLERRVVTIRHGHGDRGAWDIFKQLRNEGNVHLVAEPRAEFLRDSILKAALTHADRMEELFTFAQELQRIHHFEWPELYLKVVHFYMAQTDYQAAFRWHLKLMPTFRPDLNSFGAFLASFAIDFSPVVQSTLTRIYVFNPYRRLYDYVVPALFDSGQSHAARVWRKRFILFNDHAVSQKSMPFLDFLSRYFPKMQLTKEESAVLDRDTSVDDDAAASEPNDDTQSSQHQGMFSDKFTARWFASSWTSSEFAINLMHKLGLRAIGPQSLQSVALREYDVQGVNDRLAQFRELGIDISSTVYCKAIISFAERGEDELLRELLHCDIHPDEFDNSETRVMLLAASAKQQDWRRERLLQEVEALIAKPTPRKEKTLSEELNKNLRAALSTQGLAKVRSVFDKMDNLNVSIEQKNSEVLLSRVFDGVWYHPKTSKQKLHGYQQDPQLDRAIHLSLRVARHGVAIPIKYWQILLYNLGRLGRFNELEELSHEICELYSPDLGGLIPVHRCDVPSKPNSKPKTVNSGTGGWVEYHSFPDGKKKISHFREEFWRAEIGMTEEEPNAIATKSGPATKSDDLSKKGNDPKYTFCIPADLPFTNRQHPIQKIFDVNLQRAIIRWGFDKTLKQEPVQLSLARVKPEGVTDYDIACGVRLLALLRKKGVYIDQQVVRSAVIQRLAVAHIPGRARARARDDRELSSANIKQLVENAWGSAILPSEKHLSLELENMKPKLWKSFPRLFEKSYDKNETR</sequence>
<protein>
    <recommendedName>
        <fullName evidence="4">Pentatricopeptide repeat domain-containing protein</fullName>
    </recommendedName>
</protein>
<dbReference type="RefSeq" id="XP_025589446.1">
    <property type="nucleotide sequence ID" value="XM_025730308.2"/>
</dbReference>
<keyword evidence="3" id="KW-1185">Reference proteome</keyword>
<feature type="region of interest" description="Disordered" evidence="1">
    <location>
        <begin position="313"/>
        <end position="340"/>
    </location>
</feature>
<dbReference type="Proteomes" id="UP000245910">
    <property type="component" value="Chromosome I"/>
</dbReference>
<proteinExistence type="predicted"/>
<accession>A0A2L2TM84</accession>
<evidence type="ECO:0000256" key="1">
    <source>
        <dbReference type="SAM" id="MobiDB-lite"/>
    </source>
</evidence>
<dbReference type="EMBL" id="LN649229">
    <property type="protein sequence ID" value="CEI65727.1"/>
    <property type="molecule type" value="Genomic_DNA"/>
</dbReference>
<evidence type="ECO:0008006" key="4">
    <source>
        <dbReference type="Google" id="ProtNLM"/>
    </source>
</evidence>
<organism evidence="2 3">
    <name type="scientific">Fusarium venenatum</name>
    <dbReference type="NCBI Taxonomy" id="56646"/>
    <lineage>
        <taxon>Eukaryota</taxon>
        <taxon>Fungi</taxon>
        <taxon>Dikarya</taxon>
        <taxon>Ascomycota</taxon>
        <taxon>Pezizomycotina</taxon>
        <taxon>Sordariomycetes</taxon>
        <taxon>Hypocreomycetidae</taxon>
        <taxon>Hypocreales</taxon>
        <taxon>Nectriaceae</taxon>
        <taxon>Fusarium</taxon>
    </lineage>
</organism>
<dbReference type="STRING" id="56646.A0A2L2TM84"/>
<feature type="region of interest" description="Disordered" evidence="1">
    <location>
        <begin position="666"/>
        <end position="685"/>
    </location>
</feature>
<dbReference type="AlphaFoldDB" id="A0A2L2TM84"/>